<dbReference type="PANTHER" id="PTHR15239">
    <property type="entry name" value="NUCLEAR EXPORT MEDIATOR FACTOR NEMF"/>
    <property type="match status" value="1"/>
</dbReference>
<gene>
    <name evidence="3" type="ORF">DESAMIL20_1644</name>
</gene>
<dbReference type="GO" id="GO:1990112">
    <property type="term" value="C:RQC complex"/>
    <property type="evidence" value="ECO:0007669"/>
    <property type="project" value="TreeGrafter"/>
</dbReference>
<dbReference type="GO" id="GO:0000049">
    <property type="term" value="F:tRNA binding"/>
    <property type="evidence" value="ECO:0007669"/>
    <property type="project" value="TreeGrafter"/>
</dbReference>
<accession>A0A1X4XX27</accession>
<evidence type="ECO:0000313" key="3">
    <source>
        <dbReference type="EMBL" id="OSS42091.1"/>
    </source>
</evidence>
<comment type="caution">
    <text evidence="3">The sequence shown here is derived from an EMBL/GenBank/DDBJ whole genome shotgun (WGS) entry which is preliminary data.</text>
</comment>
<dbReference type="GO" id="GO:0072344">
    <property type="term" value="P:rescue of stalled ribosome"/>
    <property type="evidence" value="ECO:0007669"/>
    <property type="project" value="TreeGrafter"/>
</dbReference>
<evidence type="ECO:0000259" key="2">
    <source>
        <dbReference type="Pfam" id="PF05670"/>
    </source>
</evidence>
<dbReference type="PANTHER" id="PTHR15239:SF6">
    <property type="entry name" value="RIBOSOME QUALITY CONTROL COMPLEX SUBUNIT NEMF"/>
    <property type="match status" value="1"/>
</dbReference>
<name>A0A1X4XX27_9BACT</name>
<organism evidence="3 4">
    <name type="scientific">Desulfurella amilsii</name>
    <dbReference type="NCBI Taxonomy" id="1562698"/>
    <lineage>
        <taxon>Bacteria</taxon>
        <taxon>Pseudomonadati</taxon>
        <taxon>Campylobacterota</taxon>
        <taxon>Desulfurellia</taxon>
        <taxon>Desulfurellales</taxon>
        <taxon>Desulfurellaceae</taxon>
        <taxon>Desulfurella</taxon>
    </lineage>
</organism>
<protein>
    <submittedName>
        <fullName evidence="3">Fibronectin/fibrinogen-binding protein</fullName>
    </submittedName>
</protein>
<dbReference type="GO" id="GO:0043023">
    <property type="term" value="F:ribosomal large subunit binding"/>
    <property type="evidence" value="ECO:0007669"/>
    <property type="project" value="TreeGrafter"/>
</dbReference>
<evidence type="ECO:0000313" key="4">
    <source>
        <dbReference type="Proteomes" id="UP000194141"/>
    </source>
</evidence>
<sequence>MNNFLFNYFATKIKKNILGQKITHVGASLNTIVLNTDNGLSIFFKLDSPSALFFGNYKLERTQNTFAVSLQKKINKLKIIDIDFRGLERVLILHLLDKRLDIEHHYYLIFEITGRNGNLILCDANQKIIETYRLIESRQILPNRIYKQPNKMLDITIDDINVLKKALHKINILGIDNFTKKFVTQENIESFVEVAKKPYEKLFRYVVNTKHIVCPFLFDFGLDISNIDEKDLFSEIFMQNTQTSLNNTKIINLINKKINKSNDKIEKIQIDIQKAQDADKMKLYADTLLENIASIKLHNDLVRLKLTGSTNIIAIPINPKKTIQDNINVYYKLYKKYKNAKNILKSILNQTKQEQATLLQIKEQLLNNQIDPKDAKLLFNKKTNQKVISTDAVSYERFNILGFDVYIGKNAKGNDLILKNASKEDIWMHPKSIPGPHLILKNPKRLQQIDKNLLEQCAKKIREKLGTNDKIEVDYTFVKFVKKPKGFKKGRVIYSNFKTVMVG</sequence>
<proteinExistence type="predicted"/>
<keyword evidence="4" id="KW-1185">Reference proteome</keyword>
<dbReference type="Proteomes" id="UP000194141">
    <property type="component" value="Unassembled WGS sequence"/>
</dbReference>
<dbReference type="AlphaFoldDB" id="A0A1X4XX27"/>
<feature type="coiled-coil region" evidence="1">
    <location>
        <begin position="251"/>
        <end position="278"/>
    </location>
</feature>
<feature type="coiled-coil region" evidence="1">
    <location>
        <begin position="334"/>
        <end position="368"/>
    </location>
</feature>
<dbReference type="STRING" id="1562698.DESAMIL20_1644"/>
<evidence type="ECO:0000256" key="1">
    <source>
        <dbReference type="SAM" id="Coils"/>
    </source>
</evidence>
<dbReference type="OrthoDB" id="9766163at2"/>
<dbReference type="Pfam" id="PF05670">
    <property type="entry name" value="NFACT-R_1"/>
    <property type="match status" value="1"/>
</dbReference>
<dbReference type="Pfam" id="PF05833">
    <property type="entry name" value="NFACT_N"/>
    <property type="match status" value="2"/>
</dbReference>
<dbReference type="EMBL" id="MDSU01000018">
    <property type="protein sequence ID" value="OSS42091.1"/>
    <property type="molecule type" value="Genomic_DNA"/>
</dbReference>
<keyword evidence="1" id="KW-0175">Coiled coil</keyword>
<dbReference type="Gene3D" id="2.30.310.10">
    <property type="entry name" value="ibrinogen binding protein from staphylococcus aureus domain"/>
    <property type="match status" value="1"/>
</dbReference>
<feature type="domain" description="NFACT RNA-binding" evidence="2">
    <location>
        <begin position="402"/>
        <end position="492"/>
    </location>
</feature>
<dbReference type="InterPro" id="IPR008532">
    <property type="entry name" value="NFACT_RNA-bd"/>
</dbReference>
<dbReference type="RefSeq" id="WP_086034355.1">
    <property type="nucleotide sequence ID" value="NZ_MDSU01000018.1"/>
</dbReference>
<dbReference type="InterPro" id="IPR051608">
    <property type="entry name" value="RQC_Subunit_NEMF"/>
</dbReference>
<reference evidence="3 4" key="1">
    <citation type="journal article" date="2017" name="Front. Microbiol.">
        <title>Genome Sequence of Desulfurella amilsii Strain TR1 and Comparative Genomics of Desulfurellaceae Family.</title>
        <authorList>
            <person name="Florentino A.P."/>
            <person name="Stams A.J."/>
            <person name="Sanchez-Andrea I."/>
        </authorList>
    </citation>
    <scope>NUCLEOTIDE SEQUENCE [LARGE SCALE GENOMIC DNA]</scope>
    <source>
        <strain evidence="3 4">TR1</strain>
    </source>
</reference>